<keyword evidence="3" id="KW-1185">Reference proteome</keyword>
<protein>
    <submittedName>
        <fullName evidence="2">Uncharacterized protein</fullName>
    </submittedName>
</protein>
<sequence>MDDNPQPLAKKNVRGGYMVNFLTKGEKGQETGPNTNKISAYCGELAQNGENFPFDFHDLSAMPHKEEKLEEAIEELKALMEASEKEDLEENGSDNDVSILEVTSYDQLKGDKYSKIM</sequence>
<evidence type="ECO:0000313" key="2">
    <source>
        <dbReference type="EMBL" id="KAI3919873.1"/>
    </source>
</evidence>
<dbReference type="Proteomes" id="UP001202328">
    <property type="component" value="Unassembled WGS sequence"/>
</dbReference>
<keyword evidence="1" id="KW-0175">Coiled coil</keyword>
<gene>
    <name evidence="2" type="ORF">MKW98_001129</name>
</gene>
<evidence type="ECO:0000313" key="3">
    <source>
        <dbReference type="Proteomes" id="UP001202328"/>
    </source>
</evidence>
<evidence type="ECO:0000256" key="1">
    <source>
        <dbReference type="SAM" id="Coils"/>
    </source>
</evidence>
<comment type="caution">
    <text evidence="2">The sequence shown here is derived from an EMBL/GenBank/DDBJ whole genome shotgun (WGS) entry which is preliminary data.</text>
</comment>
<dbReference type="EMBL" id="JAJJMB010008870">
    <property type="protein sequence ID" value="KAI3919873.1"/>
    <property type="molecule type" value="Genomic_DNA"/>
</dbReference>
<dbReference type="AlphaFoldDB" id="A0AAD4XK75"/>
<feature type="coiled-coil region" evidence="1">
    <location>
        <begin position="62"/>
        <end position="89"/>
    </location>
</feature>
<name>A0AAD4XK75_9MAGN</name>
<organism evidence="2 3">
    <name type="scientific">Papaver atlanticum</name>
    <dbReference type="NCBI Taxonomy" id="357466"/>
    <lineage>
        <taxon>Eukaryota</taxon>
        <taxon>Viridiplantae</taxon>
        <taxon>Streptophyta</taxon>
        <taxon>Embryophyta</taxon>
        <taxon>Tracheophyta</taxon>
        <taxon>Spermatophyta</taxon>
        <taxon>Magnoliopsida</taxon>
        <taxon>Ranunculales</taxon>
        <taxon>Papaveraceae</taxon>
        <taxon>Papaveroideae</taxon>
        <taxon>Papaver</taxon>
    </lineage>
</organism>
<proteinExistence type="predicted"/>
<reference evidence="2" key="1">
    <citation type="submission" date="2022-04" db="EMBL/GenBank/DDBJ databases">
        <title>A functionally conserved STORR gene fusion in Papaver species that diverged 16.8 million years ago.</title>
        <authorList>
            <person name="Catania T."/>
        </authorList>
    </citation>
    <scope>NUCLEOTIDE SEQUENCE</scope>
    <source>
        <strain evidence="2">S-188037</strain>
    </source>
</reference>
<accession>A0AAD4XK75</accession>